<dbReference type="InterPro" id="IPR051313">
    <property type="entry name" value="Bact_iron-sidero_bind"/>
</dbReference>
<evidence type="ECO:0000256" key="2">
    <source>
        <dbReference type="ARBA" id="ARBA00008814"/>
    </source>
</evidence>
<comment type="caution">
    <text evidence="6">The sequence shown here is derived from an EMBL/GenBank/DDBJ whole genome shotgun (WGS) entry which is preliminary data.</text>
</comment>
<keyword evidence="3" id="KW-0813">Transport</keyword>
<name>A0ABU9DM40_9BACL</name>
<dbReference type="SUPFAM" id="SSF53807">
    <property type="entry name" value="Helical backbone' metal receptor"/>
    <property type="match status" value="1"/>
</dbReference>
<dbReference type="PROSITE" id="PS50983">
    <property type="entry name" value="FE_B12_PBP"/>
    <property type="match status" value="1"/>
</dbReference>
<organism evidence="6 7">
    <name type="scientific">Paenibacillus filicis</name>
    <dbReference type="NCBI Taxonomy" id="669464"/>
    <lineage>
        <taxon>Bacteria</taxon>
        <taxon>Bacillati</taxon>
        <taxon>Bacillota</taxon>
        <taxon>Bacilli</taxon>
        <taxon>Bacillales</taxon>
        <taxon>Paenibacillaceae</taxon>
        <taxon>Paenibacillus</taxon>
    </lineage>
</organism>
<comment type="subcellular location">
    <subcellularLocation>
        <location evidence="1">Cell envelope</location>
    </subcellularLocation>
</comment>
<reference evidence="6 7" key="1">
    <citation type="submission" date="2024-04" db="EMBL/GenBank/DDBJ databases">
        <title>draft genome sequnece of Paenibacillus filicis.</title>
        <authorList>
            <person name="Kim D.-U."/>
        </authorList>
    </citation>
    <scope>NUCLEOTIDE SEQUENCE [LARGE SCALE GENOMIC DNA]</scope>
    <source>
        <strain evidence="6 7">KACC14197</strain>
    </source>
</reference>
<proteinExistence type="inferred from homology"/>
<keyword evidence="4" id="KW-0732">Signal</keyword>
<dbReference type="PANTHER" id="PTHR30532">
    <property type="entry name" value="IRON III DICITRATE-BINDING PERIPLASMIC PROTEIN"/>
    <property type="match status" value="1"/>
</dbReference>
<protein>
    <submittedName>
        <fullName evidence="6">ABC transporter substrate-binding protein</fullName>
    </submittedName>
</protein>
<dbReference type="RefSeq" id="WP_341416228.1">
    <property type="nucleotide sequence ID" value="NZ_JBBPCC010000008.1"/>
</dbReference>
<dbReference type="InterPro" id="IPR002491">
    <property type="entry name" value="ABC_transptr_periplasmic_BD"/>
</dbReference>
<dbReference type="PANTHER" id="PTHR30532:SF1">
    <property type="entry name" value="IRON(3+)-HYDROXAMATE-BINDING PROTEIN FHUD"/>
    <property type="match status" value="1"/>
</dbReference>
<gene>
    <name evidence="6" type="ORF">WMW72_14615</name>
</gene>
<dbReference type="Gene3D" id="3.40.50.1980">
    <property type="entry name" value="Nitrogenase molybdenum iron protein domain"/>
    <property type="match status" value="2"/>
</dbReference>
<accession>A0ABU9DM40</accession>
<evidence type="ECO:0000313" key="6">
    <source>
        <dbReference type="EMBL" id="MEK8129135.1"/>
    </source>
</evidence>
<dbReference type="Proteomes" id="UP001469365">
    <property type="component" value="Unassembled WGS sequence"/>
</dbReference>
<evidence type="ECO:0000313" key="7">
    <source>
        <dbReference type="Proteomes" id="UP001469365"/>
    </source>
</evidence>
<keyword evidence="7" id="KW-1185">Reference proteome</keyword>
<evidence type="ECO:0000256" key="4">
    <source>
        <dbReference type="ARBA" id="ARBA00022729"/>
    </source>
</evidence>
<feature type="domain" description="Fe/B12 periplasmic-binding" evidence="5">
    <location>
        <begin position="77"/>
        <end position="333"/>
    </location>
</feature>
<evidence type="ECO:0000259" key="5">
    <source>
        <dbReference type="PROSITE" id="PS50983"/>
    </source>
</evidence>
<evidence type="ECO:0000256" key="1">
    <source>
        <dbReference type="ARBA" id="ARBA00004196"/>
    </source>
</evidence>
<dbReference type="EMBL" id="JBBPCC010000008">
    <property type="protein sequence ID" value="MEK8129135.1"/>
    <property type="molecule type" value="Genomic_DNA"/>
</dbReference>
<sequence>MVQTADGLGAFIRRHTAAFLCFALAGSLLTACGSHKENVQELSGQPAAAVSSSAAPAPAERTVKDEMGNEVKLPAAPKRIFAPYLEDCLLKLGIKPVVQWANGTEGHPYLKVELQGVPTLDFSSGLPSPEALLAYNPDFIILHNANYASKGYESYSKIAPTYVFNNATGDVEKTLAVLGDLLGKSSEADQAQKAYDQKVTEAKAKLAKVAEGKKASIIRFAPRGISMMGANYFAGHVLHQELGLGKVKLVEKENSANVSMEILPDIDADYIFTINQGGQGTDRIKEMMASPIWKTMPAVKQGHVYEVDEAHWLGGGLIAYEKIMDDVVRLLVK</sequence>
<evidence type="ECO:0000256" key="3">
    <source>
        <dbReference type="ARBA" id="ARBA00022448"/>
    </source>
</evidence>
<comment type="similarity">
    <text evidence="2">Belongs to the bacterial solute-binding protein 8 family.</text>
</comment>
<dbReference type="Pfam" id="PF01497">
    <property type="entry name" value="Peripla_BP_2"/>
    <property type="match status" value="1"/>
</dbReference>